<dbReference type="EMBL" id="BAABLM010000002">
    <property type="protein sequence ID" value="GAA4672629.1"/>
    <property type="molecule type" value="Genomic_DNA"/>
</dbReference>
<dbReference type="Pfam" id="PF11228">
    <property type="entry name" value="DUF3027"/>
    <property type="match status" value="1"/>
</dbReference>
<gene>
    <name evidence="2" type="ORF">GCM10025780_16060</name>
</gene>
<proteinExistence type="predicted"/>
<evidence type="ECO:0008006" key="4">
    <source>
        <dbReference type="Google" id="ProtNLM"/>
    </source>
</evidence>
<evidence type="ECO:0000313" key="2">
    <source>
        <dbReference type="EMBL" id="GAA4672629.1"/>
    </source>
</evidence>
<dbReference type="RefSeq" id="WP_345375200.1">
    <property type="nucleotide sequence ID" value="NZ_BAABLM010000002.1"/>
</dbReference>
<dbReference type="Proteomes" id="UP001501295">
    <property type="component" value="Unassembled WGS sequence"/>
</dbReference>
<accession>A0ABP8VW66</accession>
<name>A0ABP8VW66_9MICO</name>
<sequence>MPEATDSSLYELARSALLEITRDDTLGEPRDIVTAEDGTKTVRFENTLPGYPGWLWTVGVAQVEGEEPTVLETELLPGETSLLAPDWVPWEERLAEYEAAQEHHDGAEDDSEGDDDSDDDDSDDDDDDDLDDDDDSDDVDDDSDEYADVSEEDILDDSDDEQLDVDAAGEEPEAPHRD</sequence>
<organism evidence="2 3">
    <name type="scientific">Frondihabitans cladoniiphilus</name>
    <dbReference type="NCBI Taxonomy" id="715785"/>
    <lineage>
        <taxon>Bacteria</taxon>
        <taxon>Bacillati</taxon>
        <taxon>Actinomycetota</taxon>
        <taxon>Actinomycetes</taxon>
        <taxon>Micrococcales</taxon>
        <taxon>Microbacteriaceae</taxon>
        <taxon>Frondihabitans</taxon>
    </lineage>
</organism>
<comment type="caution">
    <text evidence="2">The sequence shown here is derived from an EMBL/GenBank/DDBJ whole genome shotgun (WGS) entry which is preliminary data.</text>
</comment>
<feature type="compositionally biased region" description="Acidic residues" evidence="1">
    <location>
        <begin position="107"/>
        <end position="172"/>
    </location>
</feature>
<protein>
    <recommendedName>
        <fullName evidence="4">DUF3027 family protein</fullName>
    </recommendedName>
</protein>
<evidence type="ECO:0000313" key="3">
    <source>
        <dbReference type="Proteomes" id="UP001501295"/>
    </source>
</evidence>
<keyword evidence="3" id="KW-1185">Reference proteome</keyword>
<feature type="compositionally biased region" description="Basic and acidic residues" evidence="1">
    <location>
        <begin position="94"/>
        <end position="106"/>
    </location>
</feature>
<evidence type="ECO:0000256" key="1">
    <source>
        <dbReference type="SAM" id="MobiDB-lite"/>
    </source>
</evidence>
<feature type="region of interest" description="Disordered" evidence="1">
    <location>
        <begin position="94"/>
        <end position="178"/>
    </location>
</feature>
<reference evidence="3" key="1">
    <citation type="journal article" date="2019" name="Int. J. Syst. Evol. Microbiol.">
        <title>The Global Catalogue of Microorganisms (GCM) 10K type strain sequencing project: providing services to taxonomists for standard genome sequencing and annotation.</title>
        <authorList>
            <consortium name="The Broad Institute Genomics Platform"/>
            <consortium name="The Broad Institute Genome Sequencing Center for Infectious Disease"/>
            <person name="Wu L."/>
            <person name="Ma J."/>
        </authorList>
    </citation>
    <scope>NUCLEOTIDE SEQUENCE [LARGE SCALE GENOMIC DNA]</scope>
    <source>
        <strain evidence="3">JCM 18956</strain>
    </source>
</reference>
<dbReference type="InterPro" id="IPR021391">
    <property type="entry name" value="DUF3027"/>
</dbReference>